<dbReference type="VEuPathDB" id="TrichDB:TVAG_169060"/>
<keyword evidence="2" id="KW-0547">Nucleotide-binding</keyword>
<dbReference type="VEuPathDB" id="TrichDB:TVAGG3_0211680"/>
<dbReference type="OMA" id="PFCDVFL"/>
<protein>
    <submittedName>
        <fullName evidence="4">Cdc42 homolog, putative</fullName>
    </submittedName>
</protein>
<gene>
    <name evidence="4" type="ORF">TVAG_169060</name>
</gene>
<dbReference type="CDD" id="cd00157">
    <property type="entry name" value="Rho"/>
    <property type="match status" value="1"/>
</dbReference>
<dbReference type="STRING" id="5722.A2EWS4"/>
<comment type="similarity">
    <text evidence="1">Belongs to the small GTPase superfamily. Rho family.</text>
</comment>
<dbReference type="SMR" id="A2EWS4"/>
<dbReference type="Gene3D" id="3.40.50.300">
    <property type="entry name" value="P-loop containing nucleotide triphosphate hydrolases"/>
    <property type="match status" value="1"/>
</dbReference>
<dbReference type="PROSITE" id="PS51420">
    <property type="entry name" value="RHO"/>
    <property type="match status" value="1"/>
</dbReference>
<evidence type="ECO:0000313" key="5">
    <source>
        <dbReference type="Proteomes" id="UP000001542"/>
    </source>
</evidence>
<name>A2EWS4_TRIV3</name>
<dbReference type="InterPro" id="IPR001806">
    <property type="entry name" value="Small_GTPase"/>
</dbReference>
<dbReference type="SMART" id="SM00174">
    <property type="entry name" value="RHO"/>
    <property type="match status" value="1"/>
</dbReference>
<evidence type="ECO:0000256" key="2">
    <source>
        <dbReference type="ARBA" id="ARBA00022741"/>
    </source>
</evidence>
<evidence type="ECO:0000256" key="3">
    <source>
        <dbReference type="ARBA" id="ARBA00023134"/>
    </source>
</evidence>
<dbReference type="PROSITE" id="PS51419">
    <property type="entry name" value="RAB"/>
    <property type="match status" value="1"/>
</dbReference>
<organism evidence="4 5">
    <name type="scientific">Trichomonas vaginalis (strain ATCC PRA-98 / G3)</name>
    <dbReference type="NCBI Taxonomy" id="412133"/>
    <lineage>
        <taxon>Eukaryota</taxon>
        <taxon>Metamonada</taxon>
        <taxon>Parabasalia</taxon>
        <taxon>Trichomonadida</taxon>
        <taxon>Trichomonadidae</taxon>
        <taxon>Trichomonas</taxon>
    </lineage>
</organism>
<dbReference type="SUPFAM" id="SSF52540">
    <property type="entry name" value="P-loop containing nucleoside triphosphate hydrolases"/>
    <property type="match status" value="1"/>
</dbReference>
<accession>A2EWS4</accession>
<dbReference type="InterPro" id="IPR005225">
    <property type="entry name" value="Small_GTP-bd"/>
</dbReference>
<dbReference type="eggNOG" id="KOG0393">
    <property type="taxonomic scope" value="Eukaryota"/>
</dbReference>
<keyword evidence="5" id="KW-1185">Reference proteome</keyword>
<dbReference type="KEGG" id="tva:4760744"/>
<dbReference type="InterPro" id="IPR003578">
    <property type="entry name" value="Small_GTPase_Rho"/>
</dbReference>
<dbReference type="GO" id="GO:0007264">
    <property type="term" value="P:small GTPase-mediated signal transduction"/>
    <property type="evidence" value="ECO:0007669"/>
    <property type="project" value="InterPro"/>
</dbReference>
<dbReference type="Pfam" id="PF00071">
    <property type="entry name" value="Ras"/>
    <property type="match status" value="1"/>
</dbReference>
<reference evidence="4" key="2">
    <citation type="journal article" date="2007" name="Science">
        <title>Draft genome sequence of the sexually transmitted pathogen Trichomonas vaginalis.</title>
        <authorList>
            <person name="Carlton J.M."/>
            <person name="Hirt R.P."/>
            <person name="Silva J.C."/>
            <person name="Delcher A.L."/>
            <person name="Schatz M."/>
            <person name="Zhao Q."/>
            <person name="Wortman J.R."/>
            <person name="Bidwell S.L."/>
            <person name="Alsmark U.C.M."/>
            <person name="Besteiro S."/>
            <person name="Sicheritz-Ponten T."/>
            <person name="Noel C.J."/>
            <person name="Dacks J.B."/>
            <person name="Foster P.G."/>
            <person name="Simillion C."/>
            <person name="Van de Peer Y."/>
            <person name="Miranda-Saavedra D."/>
            <person name="Barton G.J."/>
            <person name="Westrop G.D."/>
            <person name="Mueller S."/>
            <person name="Dessi D."/>
            <person name="Fiori P.L."/>
            <person name="Ren Q."/>
            <person name="Paulsen I."/>
            <person name="Zhang H."/>
            <person name="Bastida-Corcuera F.D."/>
            <person name="Simoes-Barbosa A."/>
            <person name="Brown M.T."/>
            <person name="Hayes R.D."/>
            <person name="Mukherjee M."/>
            <person name="Okumura C.Y."/>
            <person name="Schneider R."/>
            <person name="Smith A.J."/>
            <person name="Vanacova S."/>
            <person name="Villalvazo M."/>
            <person name="Haas B.J."/>
            <person name="Pertea M."/>
            <person name="Feldblyum T.V."/>
            <person name="Utterback T.R."/>
            <person name="Shu C.L."/>
            <person name="Osoegawa K."/>
            <person name="de Jong P.J."/>
            <person name="Hrdy I."/>
            <person name="Horvathova L."/>
            <person name="Zubacova Z."/>
            <person name="Dolezal P."/>
            <person name="Malik S.B."/>
            <person name="Logsdon J.M. Jr."/>
            <person name="Henze K."/>
            <person name="Gupta A."/>
            <person name="Wang C.C."/>
            <person name="Dunne R.L."/>
            <person name="Upcroft J.A."/>
            <person name="Upcroft P."/>
            <person name="White O."/>
            <person name="Salzberg S.L."/>
            <person name="Tang P."/>
            <person name="Chiu C.-H."/>
            <person name="Lee Y.-S."/>
            <person name="Embley T.M."/>
            <person name="Coombs G.H."/>
            <person name="Mottram J.C."/>
            <person name="Tachezy J."/>
            <person name="Fraser-Liggett C.M."/>
            <person name="Johnson P.J."/>
        </authorList>
    </citation>
    <scope>NUCLEOTIDE SEQUENCE [LARGE SCALE GENOMIC DNA]</scope>
    <source>
        <strain evidence="4">G3</strain>
    </source>
</reference>
<sequence>MPKNLKVVVVGDGAVGKTCLLWSYAKKEIPPEYVPTVFDNYVVHLEVNGEEVHLQLWDTAGQEELENIRILSYTNTDVFLVCFSVCDPNSYENVQNIWLKELKKHVQNPVYLLVGTKSDLRNDDATLQSLAQTGKSPVTHQAGEKLANEIKAIGYVECSAIKQEGVKEVFDAAMKHALKPKKKGCVLI</sequence>
<evidence type="ECO:0000313" key="4">
    <source>
        <dbReference type="EMBL" id="EAY02904.1"/>
    </source>
</evidence>
<dbReference type="InParanoid" id="A2EWS4"/>
<dbReference type="InterPro" id="IPR027417">
    <property type="entry name" value="P-loop_NTPase"/>
</dbReference>
<dbReference type="OrthoDB" id="8830751at2759"/>
<dbReference type="GO" id="GO:0007015">
    <property type="term" value="P:actin filament organization"/>
    <property type="evidence" value="ECO:0000318"/>
    <property type="project" value="GO_Central"/>
</dbReference>
<dbReference type="SMART" id="SM00175">
    <property type="entry name" value="RAB"/>
    <property type="match status" value="1"/>
</dbReference>
<dbReference type="PRINTS" id="PR00449">
    <property type="entry name" value="RASTRNSFRMNG"/>
</dbReference>
<dbReference type="GO" id="GO:0019901">
    <property type="term" value="F:protein kinase binding"/>
    <property type="evidence" value="ECO:0000318"/>
    <property type="project" value="GO_Central"/>
</dbReference>
<dbReference type="GO" id="GO:0005886">
    <property type="term" value="C:plasma membrane"/>
    <property type="evidence" value="ECO:0000318"/>
    <property type="project" value="GO_Central"/>
</dbReference>
<proteinExistence type="inferred from homology"/>
<dbReference type="FunFam" id="3.40.50.300:FF:001179">
    <property type="entry name" value="Rho family GTPase"/>
    <property type="match status" value="1"/>
</dbReference>
<dbReference type="PANTHER" id="PTHR24072">
    <property type="entry name" value="RHO FAMILY GTPASE"/>
    <property type="match status" value="1"/>
</dbReference>
<dbReference type="GO" id="GO:0003924">
    <property type="term" value="F:GTPase activity"/>
    <property type="evidence" value="ECO:0000318"/>
    <property type="project" value="GO_Central"/>
</dbReference>
<reference evidence="4" key="1">
    <citation type="submission" date="2006-10" db="EMBL/GenBank/DDBJ databases">
        <authorList>
            <person name="Amadeo P."/>
            <person name="Zhao Q."/>
            <person name="Wortman J."/>
            <person name="Fraser-Liggett C."/>
            <person name="Carlton J."/>
        </authorList>
    </citation>
    <scope>NUCLEOTIDE SEQUENCE</scope>
    <source>
        <strain evidence="4">G3</strain>
    </source>
</reference>
<dbReference type="RefSeq" id="XP_001315127.1">
    <property type="nucleotide sequence ID" value="XM_001315092.1"/>
</dbReference>
<dbReference type="AlphaFoldDB" id="A2EWS4"/>
<dbReference type="PROSITE" id="PS51421">
    <property type="entry name" value="RAS"/>
    <property type="match status" value="1"/>
</dbReference>
<dbReference type="Proteomes" id="UP000001542">
    <property type="component" value="Unassembled WGS sequence"/>
</dbReference>
<dbReference type="EMBL" id="DS113521">
    <property type="protein sequence ID" value="EAY02904.1"/>
    <property type="molecule type" value="Genomic_DNA"/>
</dbReference>
<dbReference type="GO" id="GO:0005525">
    <property type="term" value="F:GTP binding"/>
    <property type="evidence" value="ECO:0000318"/>
    <property type="project" value="GO_Central"/>
</dbReference>
<dbReference type="GO" id="GO:0007165">
    <property type="term" value="P:signal transduction"/>
    <property type="evidence" value="ECO:0000318"/>
    <property type="project" value="GO_Central"/>
</dbReference>
<evidence type="ECO:0000256" key="1">
    <source>
        <dbReference type="ARBA" id="ARBA00010142"/>
    </source>
</evidence>
<dbReference type="NCBIfam" id="TIGR00231">
    <property type="entry name" value="small_GTP"/>
    <property type="match status" value="1"/>
</dbReference>
<dbReference type="SMART" id="SM00173">
    <property type="entry name" value="RAS"/>
    <property type="match status" value="1"/>
</dbReference>
<keyword evidence="3" id="KW-0342">GTP-binding</keyword>